<feature type="region of interest" description="Disordered" evidence="1">
    <location>
        <begin position="44"/>
        <end position="83"/>
    </location>
</feature>
<dbReference type="Proteomes" id="UP000030742">
    <property type="component" value="Unassembled WGS sequence"/>
</dbReference>
<reference evidence="5 6" key="1">
    <citation type="journal article" date="2013" name="Genome Biol.">
        <title>Draft genome of the mountain pine beetle, Dendroctonus ponderosae Hopkins, a major forest pest.</title>
        <authorList>
            <person name="Keeling C.I."/>
            <person name="Yuen M.M."/>
            <person name="Liao N.Y."/>
            <person name="Docking T.R."/>
            <person name="Chan S.K."/>
            <person name="Taylor G.A."/>
            <person name="Palmquist D.L."/>
            <person name="Jackman S.D."/>
            <person name="Nguyen A."/>
            <person name="Li M."/>
            <person name="Henderson H."/>
            <person name="Janes J.K."/>
            <person name="Zhao Y."/>
            <person name="Pandoh P."/>
            <person name="Moore R."/>
            <person name="Sperling F.A."/>
            <person name="Huber D.P."/>
            <person name="Birol I."/>
            <person name="Jones S.J."/>
            <person name="Bohlmann J."/>
        </authorList>
    </citation>
    <scope>NUCLEOTIDE SEQUENCE</scope>
</reference>
<accession>U4UQH9</accession>
<reference evidence="4" key="2">
    <citation type="submission" date="2024-08" db="UniProtKB">
        <authorList>
            <consortium name="EnsemblMetazoa"/>
        </authorList>
    </citation>
    <scope>IDENTIFICATION</scope>
</reference>
<gene>
    <name evidence="4" type="primary">109542262</name>
    <name evidence="3" type="ORF">D910_09700</name>
</gene>
<evidence type="ECO:0000313" key="3">
    <source>
        <dbReference type="EMBL" id="ERL92386.1"/>
    </source>
</evidence>
<protein>
    <submittedName>
        <fullName evidence="3 4">Uncharacterized protein</fullName>
    </submittedName>
</protein>
<evidence type="ECO:0000313" key="5">
    <source>
        <dbReference type="Proteomes" id="UP000019118"/>
    </source>
</evidence>
<dbReference type="Proteomes" id="UP000019118">
    <property type="component" value="Unassembled WGS sequence"/>
</dbReference>
<dbReference type="EMBL" id="KB632325">
    <property type="protein sequence ID" value="ERL92386.1"/>
    <property type="molecule type" value="Genomic_DNA"/>
</dbReference>
<dbReference type="OrthoDB" id="5984008at2759"/>
<dbReference type="EnsemblMetazoa" id="XM_019911413.1">
    <property type="protein sequence ID" value="XP_019766972.1"/>
    <property type="gene ID" value="LOC109542262"/>
</dbReference>
<dbReference type="EnsemblMetazoa" id="XM_019911412.1">
    <property type="protein sequence ID" value="XP_019766971.1"/>
    <property type="gene ID" value="LOC109542262"/>
</dbReference>
<dbReference type="AlphaFoldDB" id="U4UQH9"/>
<name>U4UQH9_DENPD</name>
<feature type="signal peptide" evidence="2">
    <location>
        <begin position="1"/>
        <end position="18"/>
    </location>
</feature>
<keyword evidence="2" id="KW-0732">Signal</keyword>
<evidence type="ECO:0000256" key="1">
    <source>
        <dbReference type="SAM" id="MobiDB-lite"/>
    </source>
</evidence>
<organism evidence="3 6">
    <name type="scientific">Dendroctonus ponderosae</name>
    <name type="common">Mountain pine beetle</name>
    <dbReference type="NCBI Taxonomy" id="77166"/>
    <lineage>
        <taxon>Eukaryota</taxon>
        <taxon>Metazoa</taxon>
        <taxon>Ecdysozoa</taxon>
        <taxon>Arthropoda</taxon>
        <taxon>Hexapoda</taxon>
        <taxon>Insecta</taxon>
        <taxon>Pterygota</taxon>
        <taxon>Neoptera</taxon>
        <taxon>Endopterygota</taxon>
        <taxon>Coleoptera</taxon>
        <taxon>Polyphaga</taxon>
        <taxon>Cucujiformia</taxon>
        <taxon>Curculionidae</taxon>
        <taxon>Scolytinae</taxon>
        <taxon>Dendroctonus</taxon>
    </lineage>
</organism>
<proteinExistence type="predicted"/>
<evidence type="ECO:0000313" key="4">
    <source>
        <dbReference type="EnsemblMetazoa" id="XP_019766971.1"/>
    </source>
</evidence>
<feature type="chain" id="PRO_5044739095" evidence="2">
    <location>
        <begin position="19"/>
        <end position="147"/>
    </location>
</feature>
<evidence type="ECO:0000313" key="6">
    <source>
        <dbReference type="Proteomes" id="UP000030742"/>
    </source>
</evidence>
<sequence>MKLTMFALNLLVVSVVSGGPAWKEVQRGGGLKIGEKGGRNASSLRGNGIKIGSGGRGLRSTTTTTTSVPEEEFIHPPTSPSDRNGGIKHLNIGIVLPYKSFGVRDYTKAITTTKSLIARKLKLFKSHDIQVHIVMKALTPSPTGEFH</sequence>
<keyword evidence="5" id="KW-1185">Reference proteome</keyword>
<feature type="compositionally biased region" description="Low complexity" evidence="1">
    <location>
        <begin position="58"/>
        <end position="67"/>
    </location>
</feature>
<evidence type="ECO:0000256" key="2">
    <source>
        <dbReference type="SAM" id="SignalP"/>
    </source>
</evidence>